<dbReference type="GO" id="GO:0006508">
    <property type="term" value="P:proteolysis"/>
    <property type="evidence" value="ECO:0007669"/>
    <property type="project" value="InterPro"/>
</dbReference>
<dbReference type="InterPro" id="IPR007484">
    <property type="entry name" value="Peptidase_M28"/>
</dbReference>
<dbReference type="EMBL" id="UINC01001185">
    <property type="protein sequence ID" value="SUZ73647.1"/>
    <property type="molecule type" value="Genomic_DNA"/>
</dbReference>
<evidence type="ECO:0000259" key="1">
    <source>
        <dbReference type="Pfam" id="PF04389"/>
    </source>
</evidence>
<dbReference type="GO" id="GO:0008235">
    <property type="term" value="F:metalloexopeptidase activity"/>
    <property type="evidence" value="ECO:0007669"/>
    <property type="project" value="InterPro"/>
</dbReference>
<protein>
    <recommendedName>
        <fullName evidence="1">Peptidase M28 domain-containing protein</fullName>
    </recommendedName>
</protein>
<gene>
    <name evidence="2" type="ORF">METZ01_LOCUS26501</name>
</gene>
<evidence type="ECO:0000313" key="2">
    <source>
        <dbReference type="EMBL" id="SUZ73647.1"/>
    </source>
</evidence>
<dbReference type="InterPro" id="IPR045175">
    <property type="entry name" value="M28_fam"/>
</dbReference>
<dbReference type="PANTHER" id="PTHR12147">
    <property type="entry name" value="METALLOPEPTIDASE M28 FAMILY MEMBER"/>
    <property type="match status" value="1"/>
</dbReference>
<accession>A0A381Q6E5</accession>
<dbReference type="Gene3D" id="3.40.630.10">
    <property type="entry name" value="Zn peptidases"/>
    <property type="match status" value="1"/>
</dbReference>
<dbReference type="AlphaFoldDB" id="A0A381Q6E5"/>
<name>A0A381Q6E5_9ZZZZ</name>
<proteinExistence type="predicted"/>
<dbReference type="SUPFAM" id="SSF53187">
    <property type="entry name" value="Zn-dependent exopeptidases"/>
    <property type="match status" value="1"/>
</dbReference>
<feature type="domain" description="Peptidase M28" evidence="1">
    <location>
        <begin position="102"/>
        <end position="298"/>
    </location>
</feature>
<reference evidence="2" key="1">
    <citation type="submission" date="2018-05" db="EMBL/GenBank/DDBJ databases">
        <authorList>
            <person name="Lanie J.A."/>
            <person name="Ng W.-L."/>
            <person name="Kazmierczak K.M."/>
            <person name="Andrzejewski T.M."/>
            <person name="Davidsen T.M."/>
            <person name="Wayne K.J."/>
            <person name="Tettelin H."/>
            <person name="Glass J.I."/>
            <person name="Rusch D."/>
            <person name="Podicherti R."/>
            <person name="Tsui H.-C.T."/>
            <person name="Winkler M.E."/>
        </authorList>
    </citation>
    <scope>NUCLEOTIDE SEQUENCE</scope>
</reference>
<dbReference type="Pfam" id="PF04389">
    <property type="entry name" value="Peptidase_M28"/>
    <property type="match status" value="1"/>
</dbReference>
<dbReference type="PANTHER" id="PTHR12147:SF26">
    <property type="entry name" value="PEPTIDASE M28 DOMAIN-CONTAINING PROTEIN"/>
    <property type="match status" value="1"/>
</dbReference>
<sequence length="310" mass="33691">MAGLCVLLAACGVAEAVDRPTAAPEVDPEAVLQDEAGARGLDHIRFLSADSLEGRLIGSEGNRKARDYIAGVYRSLALSMYEGTYLDPFEFQADDGTRAGSNVVGYVEGTEQPDRFIVVTAHFDHLGMRDGEIYNGADDNASGTAGLLMLAEHFSANPTHHSLIFAAVDGEEGGLRGARHFVSDPPVRVTDIMLNVNLDMISHNDSVLYVAGTYHTESLKPVLDAVGAESAITLRQGHDSPDLPRGDDWTMSSDHGPFHAAGVPFVYFGVEDHPDYHRASDTFETINQRFFLDAVETVKQAILRFDAQYY</sequence>
<organism evidence="2">
    <name type="scientific">marine metagenome</name>
    <dbReference type="NCBI Taxonomy" id="408172"/>
    <lineage>
        <taxon>unclassified sequences</taxon>
        <taxon>metagenomes</taxon>
        <taxon>ecological metagenomes</taxon>
    </lineage>
</organism>